<feature type="non-terminal residue" evidence="1">
    <location>
        <position position="1"/>
    </location>
</feature>
<protein>
    <submittedName>
        <fullName evidence="1">27 kDa hemolymph protein</fullName>
    </submittedName>
</protein>
<dbReference type="EMBL" id="KQ414756">
    <property type="protein sequence ID" value="KOC61613.1"/>
    <property type="molecule type" value="Genomic_DNA"/>
</dbReference>
<organism evidence="1 2">
    <name type="scientific">Habropoda laboriosa</name>
    <dbReference type="NCBI Taxonomy" id="597456"/>
    <lineage>
        <taxon>Eukaryota</taxon>
        <taxon>Metazoa</taxon>
        <taxon>Ecdysozoa</taxon>
        <taxon>Arthropoda</taxon>
        <taxon>Hexapoda</taxon>
        <taxon>Insecta</taxon>
        <taxon>Pterygota</taxon>
        <taxon>Neoptera</taxon>
        <taxon>Endopterygota</taxon>
        <taxon>Hymenoptera</taxon>
        <taxon>Apocrita</taxon>
        <taxon>Aculeata</taxon>
        <taxon>Apoidea</taxon>
        <taxon>Anthophila</taxon>
        <taxon>Apidae</taxon>
        <taxon>Habropoda</taxon>
    </lineage>
</organism>
<evidence type="ECO:0000313" key="1">
    <source>
        <dbReference type="EMBL" id="KOC61613.1"/>
    </source>
</evidence>
<evidence type="ECO:0000313" key="2">
    <source>
        <dbReference type="Proteomes" id="UP000053825"/>
    </source>
</evidence>
<dbReference type="Pfam" id="PF07165">
    <property type="entry name" value="DUF1397"/>
    <property type="match status" value="1"/>
</dbReference>
<dbReference type="PANTHER" id="PTHR20997:SF2">
    <property type="entry name" value="EG:BACR42I17.2 PROTEIN-RELATED"/>
    <property type="match status" value="1"/>
</dbReference>
<dbReference type="AlphaFoldDB" id="A0A0L7QSI4"/>
<reference evidence="1 2" key="1">
    <citation type="submission" date="2015-07" db="EMBL/GenBank/DDBJ databases">
        <title>The genome of Habropoda laboriosa.</title>
        <authorList>
            <person name="Pan H."/>
            <person name="Kapheim K."/>
        </authorList>
    </citation>
    <scope>NUCLEOTIDE SEQUENCE [LARGE SCALE GENOMIC DNA]</scope>
    <source>
        <strain evidence="1">0110345459</strain>
    </source>
</reference>
<name>A0A0L7QSI4_9HYME</name>
<keyword evidence="2" id="KW-1185">Reference proteome</keyword>
<dbReference type="OrthoDB" id="18978at2759"/>
<sequence>FFFTLGFLGHTRSQGDVPNTEEVLNKVSQVVDLNSLNITKGINMNDLNSTVTSTFEEAKKSFTQKCEKNGGKYEDVANASEKFKNCLESFVQISELTEEMEKYKPTGDLDLVFKNYCRKTP</sequence>
<dbReference type="STRING" id="597456.A0A0L7QSI4"/>
<proteinExistence type="predicted"/>
<dbReference type="InterPro" id="IPR009832">
    <property type="entry name" value="DUF1397"/>
</dbReference>
<accession>A0A0L7QSI4</accession>
<dbReference type="Proteomes" id="UP000053825">
    <property type="component" value="Unassembled WGS sequence"/>
</dbReference>
<gene>
    <name evidence="1" type="ORF">WH47_05760</name>
</gene>
<dbReference type="PANTHER" id="PTHR20997">
    <property type="entry name" value="EG:BACR42I17.2 PROTEIN-RELATED"/>
    <property type="match status" value="1"/>
</dbReference>
<feature type="non-terminal residue" evidence="1">
    <location>
        <position position="121"/>
    </location>
</feature>